<keyword evidence="11" id="KW-1185">Reference proteome</keyword>
<evidence type="ECO:0000313" key="10">
    <source>
        <dbReference type="EMBL" id="CAB0012828.1"/>
    </source>
</evidence>
<evidence type="ECO:0000256" key="2">
    <source>
        <dbReference type="ARBA" id="ARBA00006339"/>
    </source>
</evidence>
<keyword evidence="8 9" id="KW-0325">Glycoprotein</keyword>
<protein>
    <recommendedName>
        <fullName evidence="9">Carbohydrate sulfotransferase</fullName>
        <ecNumber evidence="9">2.8.2.-</ecNumber>
    </recommendedName>
</protein>
<keyword evidence="4" id="KW-0812">Transmembrane</keyword>
<dbReference type="Proteomes" id="UP000479000">
    <property type="component" value="Unassembled WGS sequence"/>
</dbReference>
<dbReference type="OrthoDB" id="2019940at2759"/>
<dbReference type="GO" id="GO:0016051">
    <property type="term" value="P:carbohydrate biosynthetic process"/>
    <property type="evidence" value="ECO:0007669"/>
    <property type="project" value="InterPro"/>
</dbReference>
<evidence type="ECO:0000256" key="7">
    <source>
        <dbReference type="ARBA" id="ARBA00023136"/>
    </source>
</evidence>
<evidence type="ECO:0000256" key="4">
    <source>
        <dbReference type="ARBA" id="ARBA00022692"/>
    </source>
</evidence>
<dbReference type="PANTHER" id="PTHR12137">
    <property type="entry name" value="CARBOHYDRATE SULFOTRANSFERASE"/>
    <property type="match status" value="1"/>
</dbReference>
<gene>
    <name evidence="10" type="ORF">NTEN_LOCUS17522</name>
</gene>
<evidence type="ECO:0000256" key="9">
    <source>
        <dbReference type="RuleBase" id="RU364020"/>
    </source>
</evidence>
<comment type="similarity">
    <text evidence="2 9">Belongs to the sulfotransferase 2 family.</text>
</comment>
<dbReference type="InterPro" id="IPR018011">
    <property type="entry name" value="Carb_sulfotrans_8-10"/>
</dbReference>
<keyword evidence="9" id="KW-0119">Carbohydrate metabolism</keyword>
<evidence type="ECO:0000313" key="11">
    <source>
        <dbReference type="Proteomes" id="UP000479000"/>
    </source>
</evidence>
<evidence type="ECO:0000256" key="6">
    <source>
        <dbReference type="ARBA" id="ARBA00023034"/>
    </source>
</evidence>
<keyword evidence="5" id="KW-1133">Transmembrane helix</keyword>
<keyword evidence="6 9" id="KW-0333">Golgi apparatus</keyword>
<dbReference type="Pfam" id="PF03567">
    <property type="entry name" value="Sulfotransfer_2"/>
    <property type="match status" value="1"/>
</dbReference>
<comment type="subcellular location">
    <subcellularLocation>
        <location evidence="1 9">Golgi apparatus membrane</location>
        <topology evidence="1 9">Single-pass type II membrane protein</topology>
    </subcellularLocation>
</comment>
<dbReference type="PANTHER" id="PTHR12137:SF30">
    <property type="entry name" value="CARBOHYDRATE SULFOTRANSFERASE"/>
    <property type="match status" value="1"/>
</dbReference>
<evidence type="ECO:0000256" key="1">
    <source>
        <dbReference type="ARBA" id="ARBA00004323"/>
    </source>
</evidence>
<proteinExistence type="inferred from homology"/>
<dbReference type="InterPro" id="IPR005331">
    <property type="entry name" value="Sulfotransferase"/>
</dbReference>
<evidence type="ECO:0000256" key="5">
    <source>
        <dbReference type="ARBA" id="ARBA00022989"/>
    </source>
</evidence>
<dbReference type="GO" id="GO:0008146">
    <property type="term" value="F:sulfotransferase activity"/>
    <property type="evidence" value="ECO:0007669"/>
    <property type="project" value="InterPro"/>
</dbReference>
<keyword evidence="3 9" id="KW-0808">Transferase</keyword>
<evidence type="ECO:0000256" key="3">
    <source>
        <dbReference type="ARBA" id="ARBA00022679"/>
    </source>
</evidence>
<accession>A0A6H5HAQ3</accession>
<organism evidence="10 11">
    <name type="scientific">Nesidiocoris tenuis</name>
    <dbReference type="NCBI Taxonomy" id="355587"/>
    <lineage>
        <taxon>Eukaryota</taxon>
        <taxon>Metazoa</taxon>
        <taxon>Ecdysozoa</taxon>
        <taxon>Arthropoda</taxon>
        <taxon>Hexapoda</taxon>
        <taxon>Insecta</taxon>
        <taxon>Pterygota</taxon>
        <taxon>Neoptera</taxon>
        <taxon>Paraneoptera</taxon>
        <taxon>Hemiptera</taxon>
        <taxon>Heteroptera</taxon>
        <taxon>Panheteroptera</taxon>
        <taxon>Cimicomorpha</taxon>
        <taxon>Miridae</taxon>
        <taxon>Dicyphina</taxon>
        <taxon>Nesidiocoris</taxon>
    </lineage>
</organism>
<name>A0A6H5HAQ3_9HEMI</name>
<sequence>MEREIGSSPAWIPRSVLSGGGYKLPKGVAELNAWRERHSTSTTPSGEIRGLCRKNSYKFLVCQFVDFSVQEYLCQNYFLSQINRIEEQGLDLYAIEEEMATRRDRVSSTCQNLHIPEKPSARTWEFVVDAHHSLVWCKILKAASSTWIYYFNLLSGFEEPFLRSTKQKPWFLLRSKFPKPTISQLIRAFRSSLSFIIVRDPLERLLSIYDSIVSPANQKYYQQLRQKIRESNPSRLSLRGIPSFEEFARYVIKTKDSVEMWSPMHKLCSPCFVNFTVIAKFETLQDDQEYVIKRAGVDDILKPAKVKLQFLAHRADETKDLKLKQRFSELEGKLILELIEMYRTDFEMFGYNSTKYYYMIKELVIK</sequence>
<reference evidence="10 11" key="1">
    <citation type="submission" date="2020-02" db="EMBL/GenBank/DDBJ databases">
        <authorList>
            <person name="Ferguson B K."/>
        </authorList>
    </citation>
    <scope>NUCLEOTIDE SEQUENCE [LARGE SCALE GENOMIC DNA]</scope>
</reference>
<keyword evidence="7" id="KW-0472">Membrane</keyword>
<dbReference type="EC" id="2.8.2.-" evidence="9"/>
<dbReference type="AlphaFoldDB" id="A0A6H5HAQ3"/>
<dbReference type="GO" id="GO:0000139">
    <property type="term" value="C:Golgi membrane"/>
    <property type="evidence" value="ECO:0007669"/>
    <property type="project" value="UniProtKB-SubCell"/>
</dbReference>
<evidence type="ECO:0000256" key="8">
    <source>
        <dbReference type="ARBA" id="ARBA00023180"/>
    </source>
</evidence>
<keyword evidence="9" id="KW-0735">Signal-anchor</keyword>
<dbReference type="EMBL" id="CADCXU010025650">
    <property type="protein sequence ID" value="CAB0012828.1"/>
    <property type="molecule type" value="Genomic_DNA"/>
</dbReference>